<evidence type="ECO:0000256" key="2">
    <source>
        <dbReference type="SAM" id="SignalP"/>
    </source>
</evidence>
<proteinExistence type="predicted"/>
<feature type="compositionally biased region" description="Low complexity" evidence="1">
    <location>
        <begin position="39"/>
        <end position="54"/>
    </location>
</feature>
<protein>
    <recommendedName>
        <fullName evidence="4">Lipoprotein</fullName>
    </recommendedName>
</protein>
<dbReference type="RefSeq" id="WP_369260718.1">
    <property type="nucleotide sequence ID" value="NZ_CP163440.1"/>
</dbReference>
<dbReference type="AlphaFoldDB" id="A0AB39SCN2"/>
<keyword evidence="2" id="KW-0732">Signal</keyword>
<feature type="signal peptide" evidence="2">
    <location>
        <begin position="1"/>
        <end position="25"/>
    </location>
</feature>
<accession>A0AB39SCN2</accession>
<evidence type="ECO:0008006" key="4">
    <source>
        <dbReference type="Google" id="ProtNLM"/>
    </source>
</evidence>
<feature type="chain" id="PRO_5044254424" description="Lipoprotein" evidence="2">
    <location>
        <begin position="26"/>
        <end position="271"/>
    </location>
</feature>
<dbReference type="PROSITE" id="PS51257">
    <property type="entry name" value="PROKAR_LIPOPROTEIN"/>
    <property type="match status" value="1"/>
</dbReference>
<dbReference type="EMBL" id="CP163440">
    <property type="protein sequence ID" value="XDQ64013.1"/>
    <property type="molecule type" value="Genomic_DNA"/>
</dbReference>
<name>A0AB39SCN2_9ACTN</name>
<evidence type="ECO:0000313" key="3">
    <source>
        <dbReference type="EMBL" id="XDQ64013.1"/>
    </source>
</evidence>
<organism evidence="3">
    <name type="scientific">Streptomyces sp. R35</name>
    <dbReference type="NCBI Taxonomy" id="3238630"/>
    <lineage>
        <taxon>Bacteria</taxon>
        <taxon>Bacillati</taxon>
        <taxon>Actinomycetota</taxon>
        <taxon>Actinomycetes</taxon>
        <taxon>Kitasatosporales</taxon>
        <taxon>Streptomycetaceae</taxon>
        <taxon>Streptomyces</taxon>
    </lineage>
</organism>
<feature type="region of interest" description="Disordered" evidence="1">
    <location>
        <begin position="29"/>
        <end position="54"/>
    </location>
</feature>
<reference evidence="3" key="1">
    <citation type="submission" date="2024-07" db="EMBL/GenBank/DDBJ databases">
        <authorList>
            <person name="Yu S.T."/>
        </authorList>
    </citation>
    <scope>NUCLEOTIDE SEQUENCE</scope>
    <source>
        <strain evidence="3">R35</strain>
    </source>
</reference>
<sequence>MNRPSSCLLASALTAGMLLSTAACSSGGGDNGSGHTEVSASPLATKSPATSATPALTEAQARSALITNTDLGSQWTETQGAATWRDALLKSKVDASAFVENKGDAADCQQLLDGLYAEDLLGTPKGAQAVTGFDDSDNDAQMRYQVAAYDRAALDSKLAWMKTLPTKCDQFTAIDNKGGKQVVQVVSASPPDVGDAREGLELTMIGELDGNPTTLTLDIGAVRVGDNAIYITNGGLNGADGDSTIQAIKAGTQRLQDVMSGKTPPQIPTPS</sequence>
<evidence type="ECO:0000256" key="1">
    <source>
        <dbReference type="SAM" id="MobiDB-lite"/>
    </source>
</evidence>
<gene>
    <name evidence="3" type="ORF">AB5J50_26130</name>
</gene>